<keyword evidence="4" id="KW-1185">Reference proteome</keyword>
<dbReference type="Proteomes" id="UP000780875">
    <property type="component" value="Unassembled WGS sequence"/>
</dbReference>
<dbReference type="CDD" id="cd00293">
    <property type="entry name" value="USP-like"/>
    <property type="match status" value="1"/>
</dbReference>
<dbReference type="Gene3D" id="3.40.50.12370">
    <property type="match status" value="1"/>
</dbReference>
<feature type="domain" description="UspA" evidence="2">
    <location>
        <begin position="133"/>
        <end position="263"/>
    </location>
</feature>
<dbReference type="EMBL" id="JAIQZJ010000001">
    <property type="protein sequence ID" value="MBZ5736951.1"/>
    <property type="molecule type" value="Genomic_DNA"/>
</dbReference>
<name>A0ABS7U7N4_9ACTN</name>
<proteinExistence type="predicted"/>
<organism evidence="3 4">
    <name type="scientific">Nocardioides mangrovi</name>
    <dbReference type="NCBI Taxonomy" id="2874580"/>
    <lineage>
        <taxon>Bacteria</taxon>
        <taxon>Bacillati</taxon>
        <taxon>Actinomycetota</taxon>
        <taxon>Actinomycetes</taxon>
        <taxon>Propionibacteriales</taxon>
        <taxon>Nocardioidaceae</taxon>
        <taxon>Nocardioides</taxon>
    </lineage>
</organism>
<evidence type="ECO:0000259" key="2">
    <source>
        <dbReference type="Pfam" id="PF00582"/>
    </source>
</evidence>
<feature type="region of interest" description="Disordered" evidence="1">
    <location>
        <begin position="264"/>
        <end position="297"/>
    </location>
</feature>
<protein>
    <submittedName>
        <fullName evidence="3">Universal stress protein</fullName>
    </submittedName>
</protein>
<accession>A0ABS7U7N4</accession>
<evidence type="ECO:0000313" key="4">
    <source>
        <dbReference type="Proteomes" id="UP000780875"/>
    </source>
</evidence>
<evidence type="ECO:0000256" key="1">
    <source>
        <dbReference type="SAM" id="MobiDB-lite"/>
    </source>
</evidence>
<dbReference type="RefSeq" id="WP_224121320.1">
    <property type="nucleotide sequence ID" value="NZ_JAIQZJ010000001.1"/>
</dbReference>
<evidence type="ECO:0000313" key="3">
    <source>
        <dbReference type="EMBL" id="MBZ5736951.1"/>
    </source>
</evidence>
<reference evidence="3 4" key="1">
    <citation type="submission" date="2021-09" db="EMBL/GenBank/DDBJ databases">
        <title>Whole genome sequence of Nocardioides sp. GBK3QG-3.</title>
        <authorList>
            <person name="Tuo L."/>
        </authorList>
    </citation>
    <scope>NUCLEOTIDE SEQUENCE [LARGE SCALE GENOMIC DNA]</scope>
    <source>
        <strain evidence="3 4">GBK3QG-3</strain>
    </source>
</reference>
<dbReference type="Pfam" id="PF00582">
    <property type="entry name" value="Usp"/>
    <property type="match status" value="1"/>
</dbReference>
<comment type="caution">
    <text evidence="3">The sequence shown here is derived from an EMBL/GenBank/DDBJ whole genome shotgun (WGS) entry which is preliminary data.</text>
</comment>
<sequence length="297" mass="31111">MSESSFAPVDVVVPHDGIDSALHFAAREALLTGRPLRVVGPADLAHGGLVDRSAGVAELLAGPGVPVDTLVTPTADLGAMLATCADAALVVVHRTSMLHLMQALSAGEVDDRGFPTVACVPPTWAPRPDEAGPVVVAVDHAFDAAAELLIGLEQARIHEAPLHLVHAWDLRGPLGPVEDRTLGRLWTAQLAARLREQLEALAPGLPVVVDVQRGPATDVVLRAARGGQLLVLGRNPPSPDGRCHLGRTARTAIHESHCPVLLTPPLKGDTEVPTARGRTALPGPRVRRNPADATPDR</sequence>
<gene>
    <name evidence="3" type="ORF">K8U61_02160</name>
</gene>
<dbReference type="SUPFAM" id="SSF52402">
    <property type="entry name" value="Adenine nucleotide alpha hydrolases-like"/>
    <property type="match status" value="1"/>
</dbReference>
<dbReference type="InterPro" id="IPR006016">
    <property type="entry name" value="UspA"/>
</dbReference>